<sequence length="135" mass="15872">MKHFISFLTILLFFVNCKSPENKPLKEVMSPQKTVEAYLAAINRFDFETAEKFLIPNKNNLMQLETIKKMEKSLPDERKKEFINKEKDATYHEKSITNSNAEIIVTLNNEIVMPIEFDLRKVKDKWLIESIGTFK</sequence>
<dbReference type="RefSeq" id="WP_379686210.1">
    <property type="nucleotide sequence ID" value="NZ_JBHLYW010000007.1"/>
</dbReference>
<dbReference type="EMBL" id="JBHLYW010000007">
    <property type="protein sequence ID" value="MFC0077150.1"/>
    <property type="molecule type" value="Genomic_DNA"/>
</dbReference>
<keyword evidence="2" id="KW-1185">Reference proteome</keyword>
<protein>
    <recommendedName>
        <fullName evidence="3">DUF4878 domain-containing protein</fullName>
    </recommendedName>
</protein>
<evidence type="ECO:0008006" key="3">
    <source>
        <dbReference type="Google" id="ProtNLM"/>
    </source>
</evidence>
<accession>A0ABV6BNW7</accession>
<organism evidence="1 2">
    <name type="scientific">Flavobacterium procerum</name>
    <dbReference type="NCBI Taxonomy" id="1455569"/>
    <lineage>
        <taxon>Bacteria</taxon>
        <taxon>Pseudomonadati</taxon>
        <taxon>Bacteroidota</taxon>
        <taxon>Flavobacteriia</taxon>
        <taxon>Flavobacteriales</taxon>
        <taxon>Flavobacteriaceae</taxon>
        <taxon>Flavobacterium</taxon>
    </lineage>
</organism>
<gene>
    <name evidence="1" type="ORF">ACFFLS_08860</name>
</gene>
<evidence type="ECO:0000313" key="2">
    <source>
        <dbReference type="Proteomes" id="UP001589734"/>
    </source>
</evidence>
<comment type="caution">
    <text evidence="1">The sequence shown here is derived from an EMBL/GenBank/DDBJ whole genome shotgun (WGS) entry which is preliminary data.</text>
</comment>
<evidence type="ECO:0000313" key="1">
    <source>
        <dbReference type="EMBL" id="MFC0077150.1"/>
    </source>
</evidence>
<reference evidence="1 2" key="1">
    <citation type="submission" date="2024-09" db="EMBL/GenBank/DDBJ databases">
        <authorList>
            <person name="Sun Q."/>
            <person name="Mori K."/>
        </authorList>
    </citation>
    <scope>NUCLEOTIDE SEQUENCE [LARGE SCALE GENOMIC DNA]</scope>
    <source>
        <strain evidence="1 2">CGMCC 1.12926</strain>
    </source>
</reference>
<proteinExistence type="predicted"/>
<dbReference type="Proteomes" id="UP001589734">
    <property type="component" value="Unassembled WGS sequence"/>
</dbReference>
<name>A0ABV6BNW7_9FLAO</name>